<dbReference type="EMBL" id="CP000124">
    <property type="protein sequence ID" value="ABA48582.1"/>
    <property type="molecule type" value="Genomic_DNA"/>
</dbReference>
<dbReference type="AlphaFoldDB" id="Q3JQB8"/>
<evidence type="ECO:0000313" key="2">
    <source>
        <dbReference type="Proteomes" id="UP000002700"/>
    </source>
</evidence>
<gene>
    <name evidence="1" type="ordered locus">BURPS1710b_2850</name>
</gene>
<evidence type="ECO:0000313" key="1">
    <source>
        <dbReference type="EMBL" id="ABA48582.1"/>
    </source>
</evidence>
<dbReference type="KEGG" id="bpm:BURPS1710b_2850"/>
<reference evidence="1 2" key="1">
    <citation type="submission" date="2005-09" db="EMBL/GenBank/DDBJ databases">
        <authorList>
            <person name="Woods D.E."/>
            <person name="Nierman W.C."/>
        </authorList>
    </citation>
    <scope>NUCLEOTIDE SEQUENCE [LARGE SCALE GENOMIC DNA]</scope>
    <source>
        <strain evidence="1 2">1710b</strain>
    </source>
</reference>
<protein>
    <submittedName>
        <fullName evidence="1">Uncharacterized protein</fullName>
    </submittedName>
</protein>
<name>Q3JQB8_BURP1</name>
<proteinExistence type="predicted"/>
<sequence length="133" mass="14144">MRAKPISCVTTIIVRPSSASFCITFSTSPTSSGSSADVGSSNSITSGCIASARAIATRCCWPPDRCDGYCVSTRGASPTFSRYSRARSCASRFVIPSTCTGASITFSSTFMCAHRLKCWNTIASFVRMRCSCL</sequence>
<dbReference type="AntiFam" id="ANF00062">
    <property type="entry name" value="Shadow ORF (opposite ABC transporter protein)"/>
</dbReference>
<dbReference type="EnsemblBacteria" id="ABA48582">
    <property type="protein sequence ID" value="ABA48582"/>
    <property type="gene ID" value="BURPS1710b_2850"/>
</dbReference>
<dbReference type="HOGENOM" id="CLU_162629_0_0_4"/>
<dbReference type="Proteomes" id="UP000002700">
    <property type="component" value="Chromosome I"/>
</dbReference>
<organism evidence="1 2">
    <name type="scientific">Burkholderia pseudomallei (strain 1710b)</name>
    <dbReference type="NCBI Taxonomy" id="320372"/>
    <lineage>
        <taxon>Bacteria</taxon>
        <taxon>Pseudomonadati</taxon>
        <taxon>Pseudomonadota</taxon>
        <taxon>Betaproteobacteria</taxon>
        <taxon>Burkholderiales</taxon>
        <taxon>Burkholderiaceae</taxon>
        <taxon>Burkholderia</taxon>
        <taxon>pseudomallei group</taxon>
    </lineage>
</organism>
<accession>Q3JQB8</accession>